<dbReference type="SUPFAM" id="SSF53822">
    <property type="entry name" value="Periplasmic binding protein-like I"/>
    <property type="match status" value="1"/>
</dbReference>
<evidence type="ECO:0000256" key="2">
    <source>
        <dbReference type="ARBA" id="ARBA00023125"/>
    </source>
</evidence>
<dbReference type="Gene3D" id="3.40.50.2300">
    <property type="match status" value="2"/>
</dbReference>
<dbReference type="SMART" id="SM00354">
    <property type="entry name" value="HTH_LACI"/>
    <property type="match status" value="1"/>
</dbReference>
<dbReference type="Proteomes" id="UP000244037">
    <property type="component" value="Unassembled WGS sequence"/>
</dbReference>
<protein>
    <submittedName>
        <fullName evidence="5">LacI family transcriptional regulator</fullName>
    </submittedName>
</protein>
<dbReference type="GO" id="GO:0000976">
    <property type="term" value="F:transcription cis-regulatory region binding"/>
    <property type="evidence" value="ECO:0007669"/>
    <property type="project" value="TreeGrafter"/>
</dbReference>
<evidence type="ECO:0000313" key="5">
    <source>
        <dbReference type="EMBL" id="PTW50424.1"/>
    </source>
</evidence>
<evidence type="ECO:0000259" key="4">
    <source>
        <dbReference type="PROSITE" id="PS50932"/>
    </source>
</evidence>
<dbReference type="RefSeq" id="WP_108025202.1">
    <property type="nucleotide sequence ID" value="NZ_QAYC01000004.1"/>
</dbReference>
<dbReference type="AlphaFoldDB" id="A0A8E3ARG5"/>
<dbReference type="InterPro" id="IPR046335">
    <property type="entry name" value="LacI/GalR-like_sensor"/>
</dbReference>
<dbReference type="InterPro" id="IPR010982">
    <property type="entry name" value="Lambda_DNA-bd_dom_sf"/>
</dbReference>
<reference evidence="5 6" key="1">
    <citation type="submission" date="2018-04" db="EMBL/GenBank/DDBJ databases">
        <title>Genomic Encyclopedia of Archaeal and Bacterial Type Strains, Phase II (KMG-II): from individual species to whole genera.</title>
        <authorList>
            <person name="Goeker M."/>
        </authorList>
    </citation>
    <scope>NUCLEOTIDE SEQUENCE [LARGE SCALE GENOMIC DNA]</scope>
    <source>
        <strain evidence="5 6">DSM 19783</strain>
    </source>
</reference>
<gene>
    <name evidence="5" type="ORF">C8N38_10458</name>
</gene>
<sequence>MEPRFVTAADVARRAGVSRSAVSRAFTPGASVAPETRARVLEAAEALGYRVNRLARTLHRDRSDLVGIIGANLGNPYISAQFDALSAALQAEGLQTLLVNLRPDPRPGAEAPDLGRAVERLLEYRVRTVVLLSGAAPDELVRLCAANGVRMVLINRPAPAAGALADVIDSDAAGGGRLAARRLIAAGCRQLAVVLSESRTSAKLARADAFCAEAARAGLTVRRWTQGPNSYETGVAAARSLLAEGDPARIDGIFGVTDEIALGAMNTARHELGLAVPERLSVIGFDDAPISGWSSHRLTTVRQSLRALTAATLEAILSPADAAVSHRAIAVDLVERGSVAPARGPAPT</sequence>
<evidence type="ECO:0000313" key="6">
    <source>
        <dbReference type="Proteomes" id="UP000244037"/>
    </source>
</evidence>
<feature type="domain" description="HTH lacI-type" evidence="4">
    <location>
        <begin position="6"/>
        <end position="60"/>
    </location>
</feature>
<dbReference type="PROSITE" id="PS50932">
    <property type="entry name" value="HTH_LACI_2"/>
    <property type="match status" value="1"/>
</dbReference>
<evidence type="ECO:0000256" key="3">
    <source>
        <dbReference type="ARBA" id="ARBA00023163"/>
    </source>
</evidence>
<proteinExistence type="predicted"/>
<keyword evidence="1" id="KW-0805">Transcription regulation</keyword>
<accession>A0A8E3ARG5</accession>
<dbReference type="PANTHER" id="PTHR30146:SF153">
    <property type="entry name" value="LACTOSE OPERON REPRESSOR"/>
    <property type="match status" value="1"/>
</dbReference>
<keyword evidence="2" id="KW-0238">DNA-binding</keyword>
<dbReference type="OrthoDB" id="8433438at2"/>
<dbReference type="CDD" id="cd06278">
    <property type="entry name" value="PBP1_LacI-like"/>
    <property type="match status" value="1"/>
</dbReference>
<keyword evidence="6" id="KW-1185">Reference proteome</keyword>
<organism evidence="5 6">
    <name type="scientific">Rhodovulum kholense</name>
    <dbReference type="NCBI Taxonomy" id="453584"/>
    <lineage>
        <taxon>Bacteria</taxon>
        <taxon>Pseudomonadati</taxon>
        <taxon>Pseudomonadota</taxon>
        <taxon>Alphaproteobacteria</taxon>
        <taxon>Rhodobacterales</taxon>
        <taxon>Paracoccaceae</taxon>
        <taxon>Rhodovulum</taxon>
    </lineage>
</organism>
<dbReference type="PANTHER" id="PTHR30146">
    <property type="entry name" value="LACI-RELATED TRANSCRIPTIONAL REPRESSOR"/>
    <property type="match status" value="1"/>
</dbReference>
<dbReference type="GO" id="GO:0003700">
    <property type="term" value="F:DNA-binding transcription factor activity"/>
    <property type="evidence" value="ECO:0007669"/>
    <property type="project" value="TreeGrafter"/>
</dbReference>
<evidence type="ECO:0000256" key="1">
    <source>
        <dbReference type="ARBA" id="ARBA00023015"/>
    </source>
</evidence>
<dbReference type="Gene3D" id="1.10.260.40">
    <property type="entry name" value="lambda repressor-like DNA-binding domains"/>
    <property type="match status" value="1"/>
</dbReference>
<name>A0A8E3ARG5_9RHOB</name>
<dbReference type="CDD" id="cd01392">
    <property type="entry name" value="HTH_LacI"/>
    <property type="match status" value="1"/>
</dbReference>
<dbReference type="InterPro" id="IPR028082">
    <property type="entry name" value="Peripla_BP_I"/>
</dbReference>
<keyword evidence="3" id="KW-0804">Transcription</keyword>
<dbReference type="InterPro" id="IPR000843">
    <property type="entry name" value="HTH_LacI"/>
</dbReference>
<dbReference type="Pfam" id="PF00356">
    <property type="entry name" value="LacI"/>
    <property type="match status" value="1"/>
</dbReference>
<dbReference type="EMBL" id="QAYC01000004">
    <property type="protein sequence ID" value="PTW50424.1"/>
    <property type="molecule type" value="Genomic_DNA"/>
</dbReference>
<dbReference type="SUPFAM" id="SSF47413">
    <property type="entry name" value="lambda repressor-like DNA-binding domains"/>
    <property type="match status" value="1"/>
</dbReference>
<comment type="caution">
    <text evidence="5">The sequence shown here is derived from an EMBL/GenBank/DDBJ whole genome shotgun (WGS) entry which is preliminary data.</text>
</comment>
<dbReference type="Pfam" id="PF13377">
    <property type="entry name" value="Peripla_BP_3"/>
    <property type="match status" value="1"/>
</dbReference>